<reference evidence="2 3" key="1">
    <citation type="submission" date="2016-02" db="EMBL/GenBank/DDBJ databases">
        <title>Genome sequence of Clostridium tepidiprofundi DSM 19306.</title>
        <authorList>
            <person name="Poehlein A."/>
            <person name="Daniel R."/>
        </authorList>
    </citation>
    <scope>NUCLEOTIDE SEQUENCE [LARGE SCALE GENOMIC DNA]</scope>
    <source>
        <strain evidence="2 3">DSM 19306</strain>
    </source>
</reference>
<dbReference type="Proteomes" id="UP000075531">
    <property type="component" value="Unassembled WGS sequence"/>
</dbReference>
<dbReference type="SUPFAM" id="SSF56784">
    <property type="entry name" value="HAD-like"/>
    <property type="match status" value="1"/>
</dbReference>
<dbReference type="InterPro" id="IPR036412">
    <property type="entry name" value="HAD-like_sf"/>
</dbReference>
<dbReference type="InterPro" id="IPR049369">
    <property type="entry name" value="BF1531-like_N"/>
</dbReference>
<dbReference type="SUPFAM" id="SSF55729">
    <property type="entry name" value="Acyl-CoA N-acyltransferases (Nat)"/>
    <property type="match status" value="1"/>
</dbReference>
<dbReference type="InterPro" id="IPR010033">
    <property type="entry name" value="HAD_SF_ppase_IIIC"/>
</dbReference>
<evidence type="ECO:0000313" key="2">
    <source>
        <dbReference type="EMBL" id="KYH34438.1"/>
    </source>
</evidence>
<evidence type="ECO:0000313" key="3">
    <source>
        <dbReference type="Proteomes" id="UP000075531"/>
    </source>
</evidence>
<dbReference type="Gene3D" id="3.40.50.1000">
    <property type="entry name" value="HAD superfamily/HAD-like"/>
    <property type="match status" value="1"/>
</dbReference>
<feature type="domain" description="BF1531-like N-terminal" evidence="1">
    <location>
        <begin position="21"/>
        <end position="216"/>
    </location>
</feature>
<dbReference type="AlphaFoldDB" id="A0A151B3E4"/>
<gene>
    <name evidence="2" type="ORF">CLTEP_15900</name>
</gene>
<evidence type="ECO:0000259" key="1">
    <source>
        <dbReference type="Pfam" id="PF21211"/>
    </source>
</evidence>
<dbReference type="InterPro" id="IPR016181">
    <property type="entry name" value="Acyl_CoA_acyltransferase"/>
</dbReference>
<sequence>MKFRELKKNLKKDFSELKTCKIAILGDSATQFLNTAIKGYGYNEKINFDIFEADYDQIERQIYDPESELYEFNPEFIIIFASSEKLIEKFYSTNSNEKMHFADNQINKIKELWERINSKINCNIINFNYVEINDNIFGNYGNKTKNSFIYQLRKLNFNLMDIAQQYKNVFISDVCSLQNVFGRENTFDSKMYASSKMVFSIDFLPHVAKNIIDIIKASMGKIKKCLIMDLDNTLWGGVIGDDGINNIQIGELGAGRAYTELQMWAKQLKERGIILAVSSKNTEEIAKEPFIKHPDMVLRLDDIAVFAANWETKVDNIKYIQSILNIGFDSMVFIDDNPFERNMVREMIDGITVPELPNDPSEYVSYLRNLNLFETISYSKEDSKRTKQYQNEAKRVELKKSFDSVDEYLKSLKMVSEYGSFKDYYIPRIAQLTQRSNQFNMRTVRYTEKDIERIKNSNDYITLYFTLEDKFGDNGLISVLILKKNDDKSLFIDTWIMSCRVLKRGMEYFVINKLVDLAKEQGYTKIIGEYIPTPKNVLVKDLYKECGFSKTVLHENDNEKYNKNRNKNDTWVLYVDNYITKKVYIDNK</sequence>
<name>A0A151B3E4_9CLOT</name>
<accession>A0A151B3E4</accession>
<dbReference type="RefSeq" id="WP_066825067.1">
    <property type="nucleotide sequence ID" value="NZ_LTBA01000016.1"/>
</dbReference>
<protein>
    <recommendedName>
        <fullName evidence="1">BF1531-like N-terminal domain-containing protein</fullName>
    </recommendedName>
</protein>
<dbReference type="Gene3D" id="3.40.50.1110">
    <property type="entry name" value="SGNH hydrolase"/>
    <property type="match status" value="1"/>
</dbReference>
<dbReference type="EMBL" id="LTBA01000016">
    <property type="protein sequence ID" value="KYH34438.1"/>
    <property type="molecule type" value="Genomic_DNA"/>
</dbReference>
<dbReference type="InterPro" id="IPR036514">
    <property type="entry name" value="SGNH_hydro_sf"/>
</dbReference>
<dbReference type="STRING" id="1121338.CLTEP_15900"/>
<dbReference type="PATRIC" id="fig|1121338.3.peg.1634"/>
<organism evidence="2 3">
    <name type="scientific">Clostridium tepidiprofundi DSM 19306</name>
    <dbReference type="NCBI Taxonomy" id="1121338"/>
    <lineage>
        <taxon>Bacteria</taxon>
        <taxon>Bacillati</taxon>
        <taxon>Bacillota</taxon>
        <taxon>Clostridia</taxon>
        <taxon>Eubacteriales</taxon>
        <taxon>Clostridiaceae</taxon>
        <taxon>Clostridium</taxon>
    </lineage>
</organism>
<dbReference type="InterPro" id="IPR010037">
    <property type="entry name" value="FkbH_domain"/>
</dbReference>
<dbReference type="Pfam" id="PF21211">
    <property type="entry name" value="FkbH_N"/>
    <property type="match status" value="1"/>
</dbReference>
<proteinExistence type="predicted"/>
<dbReference type="OrthoDB" id="323926at2"/>
<keyword evidence="3" id="KW-1185">Reference proteome</keyword>
<comment type="caution">
    <text evidence="2">The sequence shown here is derived from an EMBL/GenBank/DDBJ whole genome shotgun (WGS) entry which is preliminary data.</text>
</comment>
<dbReference type="NCBIfam" id="TIGR01686">
    <property type="entry name" value="FkbH"/>
    <property type="match status" value="1"/>
</dbReference>
<dbReference type="NCBIfam" id="TIGR01681">
    <property type="entry name" value="HAD-SF-IIIC"/>
    <property type="match status" value="1"/>
</dbReference>
<dbReference type="InterPro" id="IPR023214">
    <property type="entry name" value="HAD_sf"/>
</dbReference>